<evidence type="ECO:0000313" key="1">
    <source>
        <dbReference type="EMBL" id="QSO46294.1"/>
    </source>
</evidence>
<dbReference type="AlphaFoldDB" id="A0A9X7Z4U5"/>
<keyword evidence="2" id="KW-1185">Reference proteome</keyword>
<organism evidence="1 2">
    <name type="scientific">Alicyclobacillus mengziensis</name>
    <dbReference type="NCBI Taxonomy" id="2931921"/>
    <lineage>
        <taxon>Bacteria</taxon>
        <taxon>Bacillati</taxon>
        <taxon>Bacillota</taxon>
        <taxon>Bacilli</taxon>
        <taxon>Bacillales</taxon>
        <taxon>Alicyclobacillaceae</taxon>
        <taxon>Alicyclobacillus</taxon>
    </lineage>
</organism>
<protein>
    <submittedName>
        <fullName evidence="1">Uncharacterized protein</fullName>
    </submittedName>
</protein>
<dbReference type="RefSeq" id="WP_206655663.1">
    <property type="nucleotide sequence ID" value="NZ_CP071182.1"/>
</dbReference>
<reference evidence="1 2" key="1">
    <citation type="submission" date="2021-02" db="EMBL/GenBank/DDBJ databases">
        <title>Alicyclobacillus curvatus sp. nov. and Alicyclobacillus mengziensis sp. nov., two acidophilic bacteria isolated from acid mine drainage.</title>
        <authorList>
            <person name="Huang Y."/>
        </authorList>
    </citation>
    <scope>NUCLEOTIDE SEQUENCE [LARGE SCALE GENOMIC DNA]</scope>
    <source>
        <strain evidence="1 2">S30H14</strain>
    </source>
</reference>
<dbReference type="EMBL" id="CP071182">
    <property type="protein sequence ID" value="QSO46294.1"/>
    <property type="molecule type" value="Genomic_DNA"/>
</dbReference>
<evidence type="ECO:0000313" key="2">
    <source>
        <dbReference type="Proteomes" id="UP000663505"/>
    </source>
</evidence>
<dbReference type="Proteomes" id="UP000663505">
    <property type="component" value="Chromosome"/>
</dbReference>
<dbReference type="KEGG" id="afx:JZ786_17580"/>
<proteinExistence type="predicted"/>
<gene>
    <name evidence="1" type="ORF">JZ786_17580</name>
</gene>
<sequence>MTEVRRLAVTLSDGRDIEVIEAGEQHQLASIVHNGTPSGAGLIEKHVAALVLKRV</sequence>
<accession>A0A9X7Z4U5</accession>
<name>A0A9X7Z4U5_9BACL</name>